<dbReference type="EnsemblPlants" id="TuG1812G0400003762.01.T02">
    <property type="protein sequence ID" value="TuG1812G0400003762.01.T02"/>
    <property type="gene ID" value="TuG1812G0400003762.01"/>
</dbReference>
<dbReference type="Gramene" id="TuG1812G0400003762.01.T02">
    <property type="protein sequence ID" value="TuG1812G0400003762.01.T02"/>
    <property type="gene ID" value="TuG1812G0400003762.01"/>
</dbReference>
<accession>A0A8R7Q717</accession>
<evidence type="ECO:0000313" key="3">
    <source>
        <dbReference type="Proteomes" id="UP000015106"/>
    </source>
</evidence>
<dbReference type="AlphaFoldDB" id="A0A8R7Q717"/>
<organism evidence="2 3">
    <name type="scientific">Triticum urartu</name>
    <name type="common">Red wild einkorn</name>
    <name type="synonym">Crithodium urartu</name>
    <dbReference type="NCBI Taxonomy" id="4572"/>
    <lineage>
        <taxon>Eukaryota</taxon>
        <taxon>Viridiplantae</taxon>
        <taxon>Streptophyta</taxon>
        <taxon>Embryophyta</taxon>
        <taxon>Tracheophyta</taxon>
        <taxon>Spermatophyta</taxon>
        <taxon>Magnoliopsida</taxon>
        <taxon>Liliopsida</taxon>
        <taxon>Poales</taxon>
        <taxon>Poaceae</taxon>
        <taxon>BOP clade</taxon>
        <taxon>Pooideae</taxon>
        <taxon>Triticodae</taxon>
        <taxon>Triticeae</taxon>
        <taxon>Triticinae</taxon>
        <taxon>Triticum</taxon>
    </lineage>
</organism>
<protein>
    <recommendedName>
        <fullName evidence="1">PARG helical domain-containing protein</fullName>
    </recommendedName>
</protein>
<reference evidence="3" key="1">
    <citation type="journal article" date="2013" name="Nature">
        <title>Draft genome of the wheat A-genome progenitor Triticum urartu.</title>
        <authorList>
            <person name="Ling H.Q."/>
            <person name="Zhao S."/>
            <person name="Liu D."/>
            <person name="Wang J."/>
            <person name="Sun H."/>
            <person name="Zhang C."/>
            <person name="Fan H."/>
            <person name="Li D."/>
            <person name="Dong L."/>
            <person name="Tao Y."/>
            <person name="Gao C."/>
            <person name="Wu H."/>
            <person name="Li Y."/>
            <person name="Cui Y."/>
            <person name="Guo X."/>
            <person name="Zheng S."/>
            <person name="Wang B."/>
            <person name="Yu K."/>
            <person name="Liang Q."/>
            <person name="Yang W."/>
            <person name="Lou X."/>
            <person name="Chen J."/>
            <person name="Feng M."/>
            <person name="Jian J."/>
            <person name="Zhang X."/>
            <person name="Luo G."/>
            <person name="Jiang Y."/>
            <person name="Liu J."/>
            <person name="Wang Z."/>
            <person name="Sha Y."/>
            <person name="Zhang B."/>
            <person name="Wu H."/>
            <person name="Tang D."/>
            <person name="Shen Q."/>
            <person name="Xue P."/>
            <person name="Zou S."/>
            <person name="Wang X."/>
            <person name="Liu X."/>
            <person name="Wang F."/>
            <person name="Yang Y."/>
            <person name="An X."/>
            <person name="Dong Z."/>
            <person name="Zhang K."/>
            <person name="Zhang X."/>
            <person name="Luo M.C."/>
            <person name="Dvorak J."/>
            <person name="Tong Y."/>
            <person name="Wang J."/>
            <person name="Yang H."/>
            <person name="Li Z."/>
            <person name="Wang D."/>
            <person name="Zhang A."/>
            <person name="Wang J."/>
        </authorList>
    </citation>
    <scope>NUCLEOTIDE SEQUENCE</scope>
    <source>
        <strain evidence="3">cv. G1812</strain>
    </source>
</reference>
<name>A0A8R7Q717_TRIUA</name>
<evidence type="ECO:0000259" key="1">
    <source>
        <dbReference type="Pfam" id="PF20811"/>
    </source>
</evidence>
<sequence length="98" mass="10793">MHFKIRYTYFKLCSWFADVLPCLARLLLRLPTLLEDHYAGVRAALGLRLLGSQGAGIVLFGQEADPPCSSACSPPRRGEARFPAINFDTLFVVLSAGH</sequence>
<feature type="domain" description="PARG helical" evidence="1">
    <location>
        <begin position="14"/>
        <end position="92"/>
    </location>
</feature>
<keyword evidence="3" id="KW-1185">Reference proteome</keyword>
<dbReference type="InterPro" id="IPR048362">
    <property type="entry name" value="PARG_helical"/>
</dbReference>
<dbReference type="Pfam" id="PF20811">
    <property type="entry name" value="PARG_cat_N"/>
    <property type="match status" value="1"/>
</dbReference>
<evidence type="ECO:0000313" key="2">
    <source>
        <dbReference type="EnsemblPlants" id="TuG1812G0400003762.01.T02"/>
    </source>
</evidence>
<proteinExistence type="predicted"/>
<reference evidence="2" key="3">
    <citation type="submission" date="2022-06" db="UniProtKB">
        <authorList>
            <consortium name="EnsemblPlants"/>
        </authorList>
    </citation>
    <scope>IDENTIFICATION</scope>
</reference>
<dbReference type="Proteomes" id="UP000015106">
    <property type="component" value="Chromosome 4"/>
</dbReference>
<reference evidence="2" key="2">
    <citation type="submission" date="2018-03" db="EMBL/GenBank/DDBJ databases">
        <title>The Triticum urartu genome reveals the dynamic nature of wheat genome evolution.</title>
        <authorList>
            <person name="Ling H."/>
            <person name="Ma B."/>
            <person name="Shi X."/>
            <person name="Liu H."/>
            <person name="Dong L."/>
            <person name="Sun H."/>
            <person name="Cao Y."/>
            <person name="Gao Q."/>
            <person name="Zheng S."/>
            <person name="Li Y."/>
            <person name="Yu Y."/>
            <person name="Du H."/>
            <person name="Qi M."/>
            <person name="Li Y."/>
            <person name="Yu H."/>
            <person name="Cui Y."/>
            <person name="Wang N."/>
            <person name="Chen C."/>
            <person name="Wu H."/>
            <person name="Zhao Y."/>
            <person name="Zhang J."/>
            <person name="Li Y."/>
            <person name="Zhou W."/>
            <person name="Zhang B."/>
            <person name="Hu W."/>
            <person name="Eijk M."/>
            <person name="Tang J."/>
            <person name="Witsenboer H."/>
            <person name="Zhao S."/>
            <person name="Li Z."/>
            <person name="Zhang A."/>
            <person name="Wang D."/>
            <person name="Liang C."/>
        </authorList>
    </citation>
    <scope>NUCLEOTIDE SEQUENCE [LARGE SCALE GENOMIC DNA]</scope>
    <source>
        <strain evidence="2">cv. G1812</strain>
    </source>
</reference>